<comment type="cofactor">
    <cofactor evidence="2">
        <name>Ca(2+)</name>
        <dbReference type="ChEBI" id="CHEBI:29108"/>
    </cofactor>
</comment>
<keyword evidence="10 15" id="KW-0479">Metal-binding</keyword>
<comment type="cofactor">
    <cofactor evidence="4">
        <name>Mg(2+)</name>
        <dbReference type="ChEBI" id="CHEBI:18420"/>
    </cofactor>
</comment>
<feature type="binding site" evidence="15">
    <location>
        <position position="17"/>
    </location>
    <ligand>
        <name>a divalent metal cation</name>
        <dbReference type="ChEBI" id="CHEBI:60240"/>
    </ligand>
</feature>
<evidence type="ECO:0000256" key="2">
    <source>
        <dbReference type="ARBA" id="ARBA00001913"/>
    </source>
</evidence>
<dbReference type="Proteomes" id="UP000321204">
    <property type="component" value="Chromosome"/>
</dbReference>
<dbReference type="KEGG" id="fgg:FSB75_21590"/>
<dbReference type="InterPro" id="IPR008367">
    <property type="entry name" value="Regucalcin"/>
</dbReference>
<evidence type="ECO:0000256" key="1">
    <source>
        <dbReference type="ARBA" id="ARBA00001589"/>
    </source>
</evidence>
<dbReference type="InterPro" id="IPR013658">
    <property type="entry name" value="SGL"/>
</dbReference>
<feature type="binding site" evidence="15">
    <location>
        <position position="198"/>
    </location>
    <ligand>
        <name>a divalent metal cation</name>
        <dbReference type="ChEBI" id="CHEBI:60240"/>
    </ligand>
</feature>
<dbReference type="SUPFAM" id="SSF63829">
    <property type="entry name" value="Calcium-dependent phosphotriesterase"/>
    <property type="match status" value="1"/>
</dbReference>
<evidence type="ECO:0000256" key="11">
    <source>
        <dbReference type="ARBA" id="ARBA00022801"/>
    </source>
</evidence>
<dbReference type="PANTHER" id="PTHR10907">
    <property type="entry name" value="REGUCALCIN"/>
    <property type="match status" value="1"/>
</dbReference>
<dbReference type="GO" id="GO:0004341">
    <property type="term" value="F:gluconolactonase activity"/>
    <property type="evidence" value="ECO:0007669"/>
    <property type="project" value="UniProtKB-EC"/>
</dbReference>
<sequence>MAQIVEIISESVCQLGEGPVWDPLTERIWWVDIVAGKLHSFFPNKNEHGVMNIGQMISAVVVRESGGLIASLQDGFAFIDIITQHVKSIGDPILIDNTLRFNDGKCDPAGRFWAGTMALNGESGTGGLYTLQTDLSVSLKLTGVSCSNGLAWSQDNKTLYYIDTPTSQVVAFDYDIQDGSIRNKRTVISIPESEGFGDGMTIDNEGMLWIACWGGWQVTRWNPVTGILLGRISLPVSKVTSCTFGGKDLSDLYVTSARQGLNNDDLSQQPMAGSLFVIKNSGFTGLKPFTFNG</sequence>
<comment type="similarity">
    <text evidence="6">Belongs to the SMP-30/CGR1 family.</text>
</comment>
<dbReference type="GO" id="GO:0019853">
    <property type="term" value="P:L-ascorbic acid biosynthetic process"/>
    <property type="evidence" value="ECO:0007669"/>
    <property type="project" value="TreeGrafter"/>
</dbReference>
<evidence type="ECO:0000313" key="18">
    <source>
        <dbReference type="Proteomes" id="UP000321204"/>
    </source>
</evidence>
<evidence type="ECO:0000256" key="5">
    <source>
        <dbReference type="ARBA" id="ARBA00004496"/>
    </source>
</evidence>
<keyword evidence="11" id="KW-0378">Hydrolase</keyword>
<evidence type="ECO:0000256" key="4">
    <source>
        <dbReference type="ARBA" id="ARBA00001946"/>
    </source>
</evidence>
<evidence type="ECO:0000256" key="13">
    <source>
        <dbReference type="ARBA" id="ARBA00032464"/>
    </source>
</evidence>
<evidence type="ECO:0000256" key="8">
    <source>
        <dbReference type="ARBA" id="ARBA00016808"/>
    </source>
</evidence>
<evidence type="ECO:0000256" key="15">
    <source>
        <dbReference type="PIRSR" id="PIRSR605511-2"/>
    </source>
</evidence>
<dbReference type="EC" id="3.1.1.17" evidence="7"/>
<dbReference type="Gene3D" id="2.120.10.30">
    <property type="entry name" value="TolB, C-terminal domain"/>
    <property type="match status" value="1"/>
</dbReference>
<name>A0A5B8UR23_9BACT</name>
<comment type="subcellular location">
    <subcellularLocation>
        <location evidence="5">Cytoplasm</location>
    </subcellularLocation>
</comment>
<accession>A0A5B8UR23</accession>
<dbReference type="OrthoDB" id="2633250at2"/>
<feature type="active site" description="Proton donor/acceptor" evidence="14">
    <location>
        <position position="198"/>
    </location>
</feature>
<comment type="catalytic activity">
    <reaction evidence="1">
        <text>D-glucono-1,5-lactone + H2O = D-gluconate + H(+)</text>
        <dbReference type="Rhea" id="RHEA:10440"/>
        <dbReference type="ChEBI" id="CHEBI:15377"/>
        <dbReference type="ChEBI" id="CHEBI:15378"/>
        <dbReference type="ChEBI" id="CHEBI:16217"/>
        <dbReference type="ChEBI" id="CHEBI:18391"/>
        <dbReference type="EC" id="3.1.1.17"/>
    </reaction>
</comment>
<organism evidence="17 18">
    <name type="scientific">Flavisolibacter ginsenosidimutans</name>
    <dbReference type="NCBI Taxonomy" id="661481"/>
    <lineage>
        <taxon>Bacteria</taxon>
        <taxon>Pseudomonadati</taxon>
        <taxon>Bacteroidota</taxon>
        <taxon>Chitinophagia</taxon>
        <taxon>Chitinophagales</taxon>
        <taxon>Chitinophagaceae</taxon>
        <taxon>Flavisolibacter</taxon>
    </lineage>
</organism>
<dbReference type="AlphaFoldDB" id="A0A5B8UR23"/>
<dbReference type="EMBL" id="CP042433">
    <property type="protein sequence ID" value="QEC58385.1"/>
    <property type="molecule type" value="Genomic_DNA"/>
</dbReference>
<feature type="binding site" evidence="15">
    <location>
        <position position="100"/>
    </location>
    <ligand>
        <name>substrate</name>
    </ligand>
</feature>
<dbReference type="PRINTS" id="PR01791">
    <property type="entry name" value="REGUCALCIN"/>
</dbReference>
<evidence type="ECO:0000259" key="16">
    <source>
        <dbReference type="Pfam" id="PF08450"/>
    </source>
</evidence>
<dbReference type="PRINTS" id="PR01790">
    <property type="entry name" value="SMP30FAMILY"/>
</dbReference>
<proteinExistence type="inferred from homology"/>
<evidence type="ECO:0000256" key="3">
    <source>
        <dbReference type="ARBA" id="ARBA00001936"/>
    </source>
</evidence>
<dbReference type="InterPro" id="IPR011042">
    <property type="entry name" value="6-blade_b-propeller_TolB-like"/>
</dbReference>
<evidence type="ECO:0000256" key="6">
    <source>
        <dbReference type="ARBA" id="ARBA00008853"/>
    </source>
</evidence>
<evidence type="ECO:0000256" key="14">
    <source>
        <dbReference type="PIRSR" id="PIRSR605511-1"/>
    </source>
</evidence>
<evidence type="ECO:0000256" key="12">
    <source>
        <dbReference type="ARBA" id="ARBA00022837"/>
    </source>
</evidence>
<dbReference type="RefSeq" id="WP_146791688.1">
    <property type="nucleotide sequence ID" value="NZ_BAABIO010000003.1"/>
</dbReference>
<dbReference type="GO" id="GO:0005737">
    <property type="term" value="C:cytoplasm"/>
    <property type="evidence" value="ECO:0007669"/>
    <property type="project" value="UniProtKB-SubCell"/>
</dbReference>
<feature type="binding site" evidence="15">
    <location>
        <position position="102"/>
    </location>
    <ligand>
        <name>substrate</name>
    </ligand>
</feature>
<comment type="cofactor">
    <cofactor evidence="15">
        <name>Zn(2+)</name>
        <dbReference type="ChEBI" id="CHEBI:29105"/>
    </cofactor>
    <text evidence="15">Binds 1 divalent metal cation per subunit.</text>
</comment>
<evidence type="ECO:0000256" key="7">
    <source>
        <dbReference type="ARBA" id="ARBA00013227"/>
    </source>
</evidence>
<dbReference type="Pfam" id="PF08450">
    <property type="entry name" value="SGL"/>
    <property type="match status" value="1"/>
</dbReference>
<dbReference type="GO" id="GO:0005509">
    <property type="term" value="F:calcium ion binding"/>
    <property type="evidence" value="ECO:0007669"/>
    <property type="project" value="InterPro"/>
</dbReference>
<reference evidence="17 18" key="1">
    <citation type="journal article" date="2015" name="Int. J. Syst. Evol. Microbiol.">
        <title>Flavisolibacter ginsenosidimutans sp. nov., with ginsenoside-converting activity isolated from soil used for cultivating ginseng.</title>
        <authorList>
            <person name="Zhao Y."/>
            <person name="Liu Q."/>
            <person name="Kang M.S."/>
            <person name="Jin F."/>
            <person name="Yu H."/>
            <person name="Im W.T."/>
        </authorList>
    </citation>
    <scope>NUCLEOTIDE SEQUENCE [LARGE SCALE GENOMIC DNA]</scope>
    <source>
        <strain evidence="17 18">Gsoil 636</strain>
    </source>
</reference>
<dbReference type="InterPro" id="IPR005511">
    <property type="entry name" value="SMP-30"/>
</dbReference>
<dbReference type="GO" id="GO:0030234">
    <property type="term" value="F:enzyme regulator activity"/>
    <property type="evidence" value="ECO:0007669"/>
    <property type="project" value="InterPro"/>
</dbReference>
<evidence type="ECO:0000313" key="17">
    <source>
        <dbReference type="EMBL" id="QEC58385.1"/>
    </source>
</evidence>
<keyword evidence="9" id="KW-0963">Cytoplasm</keyword>
<protein>
    <recommendedName>
        <fullName evidence="8">Regucalcin</fullName>
        <ecNumber evidence="7">3.1.1.17</ecNumber>
    </recommendedName>
    <alternativeName>
        <fullName evidence="13">Gluconolactonase</fullName>
    </alternativeName>
</protein>
<feature type="binding site" evidence="15">
    <location>
        <position position="148"/>
    </location>
    <ligand>
        <name>a divalent metal cation</name>
        <dbReference type="ChEBI" id="CHEBI:60240"/>
    </ligand>
</feature>
<keyword evidence="18" id="KW-1185">Reference proteome</keyword>
<keyword evidence="12" id="KW-0106">Calcium</keyword>
<evidence type="ECO:0000256" key="10">
    <source>
        <dbReference type="ARBA" id="ARBA00022723"/>
    </source>
</evidence>
<comment type="cofactor">
    <cofactor evidence="3">
        <name>Mn(2+)</name>
        <dbReference type="ChEBI" id="CHEBI:29035"/>
    </cofactor>
</comment>
<gene>
    <name evidence="17" type="ORF">FSB75_21590</name>
</gene>
<feature type="domain" description="SMP-30/Gluconolactonase/LRE-like region" evidence="16">
    <location>
        <begin position="15"/>
        <end position="258"/>
    </location>
</feature>
<dbReference type="PANTHER" id="PTHR10907:SF47">
    <property type="entry name" value="REGUCALCIN"/>
    <property type="match status" value="1"/>
</dbReference>
<evidence type="ECO:0000256" key="9">
    <source>
        <dbReference type="ARBA" id="ARBA00022490"/>
    </source>
</evidence>
<keyword evidence="15" id="KW-0862">Zinc</keyword>